<dbReference type="AlphaFoldDB" id="A0A2T2N586"/>
<dbReference type="Proteomes" id="UP000240883">
    <property type="component" value="Unassembled WGS sequence"/>
</dbReference>
<feature type="compositionally biased region" description="Acidic residues" evidence="1">
    <location>
        <begin position="31"/>
        <end position="43"/>
    </location>
</feature>
<dbReference type="EMBL" id="KZ678148">
    <property type="protein sequence ID" value="PSN60550.1"/>
    <property type="molecule type" value="Genomic_DNA"/>
</dbReference>
<accession>A0A2T2N586</accession>
<evidence type="ECO:0000313" key="3">
    <source>
        <dbReference type="Proteomes" id="UP000240883"/>
    </source>
</evidence>
<dbReference type="InterPro" id="IPR019186">
    <property type="entry name" value="Nucleolar_protein_12"/>
</dbReference>
<dbReference type="Pfam" id="PF09805">
    <property type="entry name" value="Nop25"/>
    <property type="match status" value="1"/>
</dbReference>
<feature type="region of interest" description="Disordered" evidence="1">
    <location>
        <begin position="17"/>
        <end position="67"/>
    </location>
</feature>
<protein>
    <submittedName>
        <fullName evidence="2">Uncharacterized protein</fullName>
    </submittedName>
</protein>
<feature type="region of interest" description="Disordered" evidence="1">
    <location>
        <begin position="82"/>
        <end position="161"/>
    </location>
</feature>
<proteinExistence type="predicted"/>
<sequence>MRQQRKADLEKHVEEINRLVKQANPDISSSGEEEDSEADDSNDNGEWNGIKDDAPAEAEAFIDQEDEYIDEDKYTTVTIESVGISKSGFEKAAGAKQDDDDDAAAAAEKQKREWTKEKPKSDRPKKPKKKKFRYETKAERKMERVKQGLKKKKQAQARKGK</sequence>
<evidence type="ECO:0000256" key="1">
    <source>
        <dbReference type="SAM" id="MobiDB-lite"/>
    </source>
</evidence>
<organism evidence="2 3">
    <name type="scientific">Corynespora cassiicola Philippines</name>
    <dbReference type="NCBI Taxonomy" id="1448308"/>
    <lineage>
        <taxon>Eukaryota</taxon>
        <taxon>Fungi</taxon>
        <taxon>Dikarya</taxon>
        <taxon>Ascomycota</taxon>
        <taxon>Pezizomycotina</taxon>
        <taxon>Dothideomycetes</taxon>
        <taxon>Pleosporomycetidae</taxon>
        <taxon>Pleosporales</taxon>
        <taxon>Corynesporascaceae</taxon>
        <taxon>Corynespora</taxon>
    </lineage>
</organism>
<evidence type="ECO:0000313" key="2">
    <source>
        <dbReference type="EMBL" id="PSN60550.1"/>
    </source>
</evidence>
<keyword evidence="3" id="KW-1185">Reference proteome</keyword>
<dbReference type="STRING" id="1448308.A0A2T2N586"/>
<name>A0A2T2N586_CORCC</name>
<gene>
    <name evidence="2" type="ORF">BS50DRAFT_593649</name>
</gene>
<feature type="compositionally biased region" description="Basic and acidic residues" evidence="1">
    <location>
        <begin position="108"/>
        <end position="124"/>
    </location>
</feature>
<reference evidence="2 3" key="1">
    <citation type="journal article" date="2018" name="Front. Microbiol.">
        <title>Genome-Wide Analysis of Corynespora cassiicola Leaf Fall Disease Putative Effectors.</title>
        <authorList>
            <person name="Lopez D."/>
            <person name="Ribeiro S."/>
            <person name="Label P."/>
            <person name="Fumanal B."/>
            <person name="Venisse J.S."/>
            <person name="Kohler A."/>
            <person name="de Oliveira R.R."/>
            <person name="Labutti K."/>
            <person name="Lipzen A."/>
            <person name="Lail K."/>
            <person name="Bauer D."/>
            <person name="Ohm R.A."/>
            <person name="Barry K.W."/>
            <person name="Spatafora J."/>
            <person name="Grigoriev I.V."/>
            <person name="Martin F.M."/>
            <person name="Pujade-Renaud V."/>
        </authorList>
    </citation>
    <scope>NUCLEOTIDE SEQUENCE [LARGE SCALE GENOMIC DNA]</scope>
    <source>
        <strain evidence="2 3">Philippines</strain>
    </source>
</reference>
<feature type="compositionally biased region" description="Basic residues" evidence="1">
    <location>
        <begin position="147"/>
        <end position="161"/>
    </location>
</feature>
<feature type="compositionally biased region" description="Basic and acidic residues" evidence="1">
    <location>
        <begin position="133"/>
        <end position="146"/>
    </location>
</feature>
<dbReference type="OrthoDB" id="551633at2759"/>